<dbReference type="Proteomes" id="UP000006365">
    <property type="component" value="Chromosome"/>
</dbReference>
<feature type="domain" description="Helicase ATP-binding" evidence="2">
    <location>
        <begin position="1004"/>
        <end position="1160"/>
    </location>
</feature>
<dbReference type="PROSITE" id="PS51194">
    <property type="entry name" value="HELICASE_CTER"/>
    <property type="match status" value="1"/>
</dbReference>
<dbReference type="GO" id="GO:0005524">
    <property type="term" value="F:ATP binding"/>
    <property type="evidence" value="ECO:0007669"/>
    <property type="project" value="InterPro"/>
</dbReference>
<dbReference type="PROSITE" id="PS51192">
    <property type="entry name" value="HELICASE_ATP_BIND_1"/>
    <property type="match status" value="1"/>
</dbReference>
<keyword evidence="5" id="KW-1185">Reference proteome</keyword>
<proteinExistence type="predicted"/>
<sequence length="1447" mass="160194">MSPPHRDADRAKLLEQINRLSPLERSVLYVLAVAAEPVANATVCTLCTQAGLPLNDETDGPPLTSLAPQLRRLRTLGLIDEHNLINELIVEVVVRRLFADKQSTITPLPQTVETAKKRVIPNRSGVKTRAPKPQPLPVPVFLAWSIITAVRSVLPAPTTSYSFMGRQLTAACSRTQRELRIALYYGDDASSLAALTDTLLSHCCEHQPFIHPLVRLVANPFDPVWCTTLPAARQIQLLTLILSHSFFYLEAEPEAWKLACDPALRAAASPGDRVTLLYYLIHQHILSGQTAQARQCIEEMRRDTANYAFGFGGWIALIEGRIDEALELFESDLKELRKRQRKRAALLSSDLTPFFLLALLRKGDAASLGKAGVYLDQALRRSEPVNSIAVGLASIEAMLGSQSGLSAEAARRPLRPYTEKRSKIEGALGPLLVGMALFSIDGRLARKDITLLNQSFERAREAGFDWLALEYAQLLCRADKETTSRREYVRATRETLGLVPLTAGIEVEVPWRKSLRALRMAAEGADKPNTEGGHGPRNRIVYLLRFAATGALAEISPLEQKLSAKGVWTKGRPIALQRLVSGDKLDGLTEADHPLRAAIRRVDAYYGSHHYAFNLKQALPALIGHPLLFLADALTTPVEVLKGEPEILVVGKGKDMVIRFSPDVGSEERYALVRETPSRYRVVECTEAHHRLARILGAKGLTLPASAMDEVAPVLASMASLVTVHSTIPGTAHAVTAIPADPRPRVHLLPHGEGFRLEVFVRPLGNGGPYLKAGQGAKNLMADVEDRKCQTERNLQEERARAAALVRSLPSLAALSELDGQWFAESPEEALQVLLELRERQEHGDALVEWPEGEKLKVGPPVSCANMRLRLGSADNWFEVEGELRVDQERVLNIKQLLDLVQTTPHRFLPLGDGEFVALSHELRKRLDELAAYADKRGKKIGVHPLAALALEEFTHQVGELDAAPQWFERISRLREGLAQTPQPPSTLKAQLRDYQRDGFHWLARLAHLGLGACLADDMGLGKTVQTLAAILHQAPQGPTLVIAPTSVCANWLAEARRFAPTLNGIPFGGTDRQNQIAHLGPFDLVVASYGLLHQESHLLTAVQWQTVVLDEAQAIKNAATKRSQAAMHLQARFRVVTTGTPIENHLGEFWTLFNFINPGLLGSRERFTTRFAAPIERHNDREVARRLKKLVQPFILRRLKSQVLEELPPRTEVVLRVELSPEETAFYEALRQQALERIDAEQGTNGQKPMRILAEITRLRQACCHPRLLQADSTIAGAKLALFGEVVAELLDNGHKALVFSQFVGHLALIREYLDARAIPYRYLDGSTPPKERQREVEAFQAGQGDLFLISLKAGGLGLNLTAADYVIHMDPWWNPAVEDQASDRAHRIGQQRPVTVYRLVAQQTIEEKIVRLHAEKRDLADSLLDATDTSASLSADDLLRLIREG</sequence>
<feature type="domain" description="Helicase C-terminal" evidence="3">
    <location>
        <begin position="1287"/>
        <end position="1441"/>
    </location>
</feature>
<name>A0A7U3YKJ7_DESPD</name>
<dbReference type="Gene3D" id="3.40.50.10810">
    <property type="entry name" value="Tandem AAA-ATPase domain"/>
    <property type="match status" value="1"/>
</dbReference>
<dbReference type="RefSeq" id="WP_015723631.1">
    <property type="nucleotide sequence ID" value="NC_014972.1"/>
</dbReference>
<organism evidence="4 5">
    <name type="scientific">Desulfobulbus propionicus (strain ATCC 33891 / DSM 2032 / VKM B-1956 / 1pr3)</name>
    <dbReference type="NCBI Taxonomy" id="577650"/>
    <lineage>
        <taxon>Bacteria</taxon>
        <taxon>Pseudomonadati</taxon>
        <taxon>Thermodesulfobacteriota</taxon>
        <taxon>Desulfobulbia</taxon>
        <taxon>Desulfobulbales</taxon>
        <taxon>Desulfobulbaceae</taxon>
        <taxon>Desulfobulbus</taxon>
    </lineage>
</organism>
<dbReference type="Pfam" id="PF00271">
    <property type="entry name" value="Helicase_C"/>
    <property type="match status" value="1"/>
</dbReference>
<dbReference type="InterPro" id="IPR038718">
    <property type="entry name" value="SNF2-like_sf"/>
</dbReference>
<dbReference type="SUPFAM" id="SSF52540">
    <property type="entry name" value="P-loop containing nucleoside triphosphate hydrolases"/>
    <property type="match status" value="2"/>
</dbReference>
<dbReference type="InterPro" id="IPR014001">
    <property type="entry name" value="Helicase_ATP-bd"/>
</dbReference>
<dbReference type="Pfam" id="PF00176">
    <property type="entry name" value="SNF2-rel_dom"/>
    <property type="match status" value="1"/>
</dbReference>
<dbReference type="SMART" id="SM00490">
    <property type="entry name" value="HELICc"/>
    <property type="match status" value="1"/>
</dbReference>
<reference evidence="4 5" key="1">
    <citation type="journal article" date="2011" name="Stand. Genomic Sci.">
        <title>Complete genome sequence of Desulfobulbus propionicus type strain (1pr3).</title>
        <authorList>
            <person name="Pagani I."/>
            <person name="Lapidus A."/>
            <person name="Nolan M."/>
            <person name="Lucas S."/>
            <person name="Hammon N."/>
            <person name="Deshpande S."/>
            <person name="Cheng J.F."/>
            <person name="Chertkov O."/>
            <person name="Davenport K."/>
            <person name="Tapia R."/>
            <person name="Han C."/>
            <person name="Goodwin L."/>
            <person name="Pitluck S."/>
            <person name="Liolios K."/>
            <person name="Mavromatis K."/>
            <person name="Ivanova N."/>
            <person name="Mikhailova N."/>
            <person name="Pati A."/>
            <person name="Chen A."/>
            <person name="Palaniappan K."/>
            <person name="Land M."/>
            <person name="Hauser L."/>
            <person name="Chang Y.J."/>
            <person name="Jeffries C.D."/>
            <person name="Detter J.C."/>
            <person name="Brambilla E."/>
            <person name="Kannan K.P."/>
            <person name="Djao O.D."/>
            <person name="Rohde M."/>
            <person name="Pukall R."/>
            <person name="Spring S."/>
            <person name="Goker M."/>
            <person name="Sikorski J."/>
            <person name="Woyke T."/>
            <person name="Bristow J."/>
            <person name="Eisen J.A."/>
            <person name="Markowitz V."/>
            <person name="Hugenholtz P."/>
            <person name="Kyrpides N.C."/>
            <person name="Klenk H.P."/>
        </authorList>
    </citation>
    <scope>NUCLEOTIDE SEQUENCE [LARGE SCALE GENOMIC DNA]</scope>
    <source>
        <strain evidence="5">ATCC 33891 / DSM 2032 / 1pr3</strain>
    </source>
</reference>
<dbReference type="KEGG" id="dpr:Despr_0913"/>
<dbReference type="GO" id="GO:0016787">
    <property type="term" value="F:hydrolase activity"/>
    <property type="evidence" value="ECO:0007669"/>
    <property type="project" value="UniProtKB-KW"/>
</dbReference>
<dbReference type="Gene3D" id="3.40.50.300">
    <property type="entry name" value="P-loop containing nucleotide triphosphate hydrolases"/>
    <property type="match status" value="1"/>
</dbReference>
<evidence type="ECO:0000256" key="1">
    <source>
        <dbReference type="ARBA" id="ARBA00022801"/>
    </source>
</evidence>
<dbReference type="InterPro" id="IPR001650">
    <property type="entry name" value="Helicase_C-like"/>
</dbReference>
<keyword evidence="1" id="KW-0378">Hydrolase</keyword>
<dbReference type="EMBL" id="CP002364">
    <property type="protein sequence ID" value="ADW17087.1"/>
    <property type="molecule type" value="Genomic_DNA"/>
</dbReference>
<gene>
    <name evidence="4" type="ordered locus">Despr_0913</name>
</gene>
<evidence type="ECO:0000313" key="4">
    <source>
        <dbReference type="EMBL" id="ADW17087.1"/>
    </source>
</evidence>
<dbReference type="CDD" id="cd18793">
    <property type="entry name" value="SF2_C_SNF"/>
    <property type="match status" value="1"/>
</dbReference>
<dbReference type="PANTHER" id="PTHR10799">
    <property type="entry name" value="SNF2/RAD54 HELICASE FAMILY"/>
    <property type="match status" value="1"/>
</dbReference>
<evidence type="ECO:0000259" key="2">
    <source>
        <dbReference type="PROSITE" id="PS51192"/>
    </source>
</evidence>
<evidence type="ECO:0000313" key="5">
    <source>
        <dbReference type="Proteomes" id="UP000006365"/>
    </source>
</evidence>
<dbReference type="InterPro" id="IPR049730">
    <property type="entry name" value="SNF2/RAD54-like_C"/>
</dbReference>
<evidence type="ECO:0000259" key="3">
    <source>
        <dbReference type="PROSITE" id="PS51194"/>
    </source>
</evidence>
<dbReference type="CDD" id="cd18012">
    <property type="entry name" value="DEXQc_arch_SWI2_SNF2"/>
    <property type="match status" value="1"/>
</dbReference>
<protein>
    <submittedName>
        <fullName evidence="4">SNF2-related protein</fullName>
    </submittedName>
</protein>
<dbReference type="SMART" id="SM00487">
    <property type="entry name" value="DEXDc"/>
    <property type="match status" value="1"/>
</dbReference>
<dbReference type="InterPro" id="IPR000330">
    <property type="entry name" value="SNF2_N"/>
</dbReference>
<accession>A0A7U3YKJ7</accession>
<dbReference type="InterPro" id="IPR027417">
    <property type="entry name" value="P-loop_NTPase"/>
</dbReference>